<dbReference type="Pfam" id="PF13499">
    <property type="entry name" value="EF-hand_7"/>
    <property type="match status" value="2"/>
</dbReference>
<keyword evidence="5" id="KW-0677">Repeat</keyword>
<keyword evidence="14" id="KW-1185">Reference proteome</keyword>
<dbReference type="PROSITE" id="PS50222">
    <property type="entry name" value="EF_HAND_2"/>
    <property type="match status" value="3"/>
</dbReference>
<dbReference type="InterPro" id="IPR002048">
    <property type="entry name" value="EF_hand_dom"/>
</dbReference>
<comment type="similarity">
    <text evidence="2">Belongs to the mitochondrial carrier (TC 2.A.29) family.</text>
</comment>
<evidence type="ECO:0000256" key="7">
    <source>
        <dbReference type="ARBA" id="ARBA00022837"/>
    </source>
</evidence>
<dbReference type="EMBL" id="CAWYQH010000013">
    <property type="protein sequence ID" value="CAK8675272.1"/>
    <property type="molecule type" value="Genomic_DNA"/>
</dbReference>
<evidence type="ECO:0000256" key="6">
    <source>
        <dbReference type="ARBA" id="ARBA00022792"/>
    </source>
</evidence>
<dbReference type="PANTHER" id="PTHR24089">
    <property type="entry name" value="SOLUTE CARRIER FAMILY 25"/>
    <property type="match status" value="1"/>
</dbReference>
<reference evidence="13 14" key="1">
    <citation type="submission" date="2024-02" db="EMBL/GenBank/DDBJ databases">
        <authorList>
            <person name="Daric V."/>
            <person name="Darras S."/>
        </authorList>
    </citation>
    <scope>NUCLEOTIDE SEQUENCE [LARGE SCALE GENOMIC DNA]</scope>
</reference>
<proteinExistence type="inferred from homology"/>
<keyword evidence="3" id="KW-0813">Transport</keyword>
<dbReference type="PROSITE" id="PS50920">
    <property type="entry name" value="SOLCAR"/>
    <property type="match status" value="3"/>
</dbReference>
<evidence type="ECO:0000313" key="13">
    <source>
        <dbReference type="EMBL" id="CAK8675272.1"/>
    </source>
</evidence>
<feature type="domain" description="EF-hand" evidence="12">
    <location>
        <begin position="229"/>
        <end position="264"/>
    </location>
</feature>
<dbReference type="InterPro" id="IPR018247">
    <property type="entry name" value="EF_Hand_1_Ca_BS"/>
</dbReference>
<keyword evidence="10 11" id="KW-0472">Membrane</keyword>
<evidence type="ECO:0000256" key="10">
    <source>
        <dbReference type="ARBA" id="ARBA00023136"/>
    </source>
</evidence>
<organism evidence="13 14">
    <name type="scientific">Clavelina lepadiformis</name>
    <name type="common">Light-bulb sea squirt</name>
    <name type="synonym">Ascidia lepadiformis</name>
    <dbReference type="NCBI Taxonomy" id="159417"/>
    <lineage>
        <taxon>Eukaryota</taxon>
        <taxon>Metazoa</taxon>
        <taxon>Chordata</taxon>
        <taxon>Tunicata</taxon>
        <taxon>Ascidiacea</taxon>
        <taxon>Aplousobranchia</taxon>
        <taxon>Clavelinidae</taxon>
        <taxon>Clavelina</taxon>
    </lineage>
</organism>
<evidence type="ECO:0000256" key="2">
    <source>
        <dbReference type="ARBA" id="ARBA00006375"/>
    </source>
</evidence>
<evidence type="ECO:0000256" key="3">
    <source>
        <dbReference type="ARBA" id="ARBA00022448"/>
    </source>
</evidence>
<comment type="subcellular location">
    <subcellularLocation>
        <location evidence="1">Mitochondrion inner membrane</location>
        <topology evidence="1">Multi-pass membrane protein</topology>
    </subcellularLocation>
</comment>
<comment type="caution">
    <text evidence="13">The sequence shown here is derived from an EMBL/GenBank/DDBJ whole genome shotgun (WGS) entry which is preliminary data.</text>
</comment>
<dbReference type="Proteomes" id="UP001642483">
    <property type="component" value="Unassembled WGS sequence"/>
</dbReference>
<dbReference type="PRINTS" id="PR00926">
    <property type="entry name" value="MITOCARRIER"/>
</dbReference>
<evidence type="ECO:0000313" key="14">
    <source>
        <dbReference type="Proteomes" id="UP001642483"/>
    </source>
</evidence>
<evidence type="ECO:0000256" key="8">
    <source>
        <dbReference type="ARBA" id="ARBA00022989"/>
    </source>
</evidence>
<keyword evidence="9" id="KW-0496">Mitochondrion</keyword>
<feature type="domain" description="EF-hand" evidence="12">
    <location>
        <begin position="162"/>
        <end position="197"/>
    </location>
</feature>
<keyword evidence="7" id="KW-0106">Calcium</keyword>
<dbReference type="PRINTS" id="PR00928">
    <property type="entry name" value="GRAVESDC"/>
</dbReference>
<dbReference type="InterPro" id="IPR011992">
    <property type="entry name" value="EF-hand-dom_pair"/>
</dbReference>
<feature type="repeat" description="Solcar" evidence="11">
    <location>
        <begin position="335"/>
        <end position="421"/>
    </location>
</feature>
<evidence type="ECO:0000259" key="12">
    <source>
        <dbReference type="PROSITE" id="PS50222"/>
    </source>
</evidence>
<evidence type="ECO:0000256" key="1">
    <source>
        <dbReference type="ARBA" id="ARBA00004448"/>
    </source>
</evidence>
<evidence type="ECO:0000256" key="5">
    <source>
        <dbReference type="ARBA" id="ARBA00022737"/>
    </source>
</evidence>
<dbReference type="Gene3D" id="1.10.238.10">
    <property type="entry name" value="EF-hand"/>
    <property type="match status" value="2"/>
</dbReference>
<dbReference type="InterPro" id="IPR002167">
    <property type="entry name" value="GDC-like"/>
</dbReference>
<accession>A0ABP0FAF0</accession>
<keyword evidence="6" id="KW-0999">Mitochondrion inner membrane</keyword>
<keyword evidence="4 11" id="KW-0812">Transmembrane</keyword>
<gene>
    <name evidence="13" type="ORF">CVLEPA_LOCUS4864</name>
</gene>
<dbReference type="SUPFAM" id="SSF103506">
    <property type="entry name" value="Mitochondrial carrier"/>
    <property type="match status" value="1"/>
</dbReference>
<protein>
    <recommendedName>
        <fullName evidence="12">EF-hand domain-containing protein</fullName>
    </recommendedName>
</protein>
<dbReference type="SMART" id="SM00054">
    <property type="entry name" value="EFh"/>
    <property type="match status" value="4"/>
</dbReference>
<evidence type="ECO:0000256" key="4">
    <source>
        <dbReference type="ARBA" id="ARBA00022692"/>
    </source>
</evidence>
<dbReference type="InterPro" id="IPR018108">
    <property type="entry name" value="MCP_transmembrane"/>
</dbReference>
<feature type="domain" description="EF-hand" evidence="12">
    <location>
        <begin position="265"/>
        <end position="300"/>
    </location>
</feature>
<evidence type="ECO:0000256" key="11">
    <source>
        <dbReference type="PROSITE-ProRule" id="PRU00282"/>
    </source>
</evidence>
<dbReference type="Gene3D" id="1.50.40.10">
    <property type="entry name" value="Mitochondrial carrier domain"/>
    <property type="match status" value="1"/>
</dbReference>
<feature type="repeat" description="Solcar" evidence="11">
    <location>
        <begin position="527"/>
        <end position="617"/>
    </location>
</feature>
<feature type="repeat" description="Solcar" evidence="11">
    <location>
        <begin position="430"/>
        <end position="515"/>
    </location>
</feature>
<evidence type="ECO:0000256" key="9">
    <source>
        <dbReference type="ARBA" id="ARBA00023128"/>
    </source>
</evidence>
<name>A0ABP0FAF0_CLALP</name>
<dbReference type="InterPro" id="IPR023395">
    <property type="entry name" value="MCP_dom_sf"/>
</dbReference>
<keyword evidence="8" id="KW-1133">Transmembrane helix</keyword>
<dbReference type="InterPro" id="IPR002067">
    <property type="entry name" value="MCP"/>
</dbReference>
<dbReference type="Pfam" id="PF00153">
    <property type="entry name" value="Mito_carr"/>
    <property type="match status" value="3"/>
</dbReference>
<dbReference type="SUPFAM" id="SSF47473">
    <property type="entry name" value="EF-hand"/>
    <property type="match status" value="1"/>
</dbReference>
<dbReference type="PROSITE" id="PS00018">
    <property type="entry name" value="EF_HAND_1"/>
    <property type="match status" value="2"/>
</dbReference>
<sequence>MQITTTVEKQNKQPFQQIQQFADSFKFYSSSLYFQNFRSNFAAEETLNSTETSSLLNQKKQSFPLLIDWEYLPSALAIPNIVNPISYCQSLPNALKPLSHLDIKNKHPNLRLGFEKTGTTRYHSSESLEKVSLCSLNLNDLSLREVHNAMGSEGSPLVITPEKEKYYRQIFDKLDVDNDGRVDVDELKQAYRELGLLQVPGQAERFVTASDKNKDGELDVTEFVKYLHEHEMKLRLMFKQMDRDKDGRLTSHEIEEALSSVGFEVTKDEAKQILRRMDKDGTSTIDLDEWVEHHLLHPSADIRDIVSYWKHGTYIDIGESLIVPDDFSEEERVSGLWWRQLVAGGAAGVVSRTCTAPLDRLKVLLQVHASKANNLGVISGFRSMLKEGGAKSLWRGNGINVLKIAPETAVKFFAYEKMKQLIGAQYKSEIGAPQKFLAGSTAGVISQTVIYPMEVIKTRLALRKTGQYTGILDCAYKVLKNEGPTAFFKGYVPNCIGIIPYAGIDLCIYETLKNYWIKNYSAEKEKPSVFLLLACGTISSTCGQLSSYPLALVRTKMQAQATAPSQNNEKLSMVSLFRSIIQTDGIFGLYRGLAPNFMKVVPAVSISYVVYENMRMRLGVYR</sequence>